<dbReference type="AlphaFoldDB" id="X7ZBW9"/>
<dbReference type="EMBL" id="JAOA01000005">
    <property type="protein sequence ID" value="EUA16854.1"/>
    <property type="molecule type" value="Genomic_DNA"/>
</dbReference>
<name>X7ZBW9_MYCKA</name>
<proteinExistence type="predicted"/>
<protein>
    <submittedName>
        <fullName evidence="1">Uncharacterized protein</fullName>
    </submittedName>
</protein>
<gene>
    <name evidence="1" type="ORF">I545_3809</name>
</gene>
<comment type="caution">
    <text evidence="1">The sequence shown here is derived from an EMBL/GenBank/DDBJ whole genome shotgun (WGS) entry which is preliminary data.</text>
</comment>
<dbReference type="Proteomes" id="UP000020561">
    <property type="component" value="Unassembled WGS sequence"/>
</dbReference>
<accession>X7ZBW9</accession>
<evidence type="ECO:0000313" key="2">
    <source>
        <dbReference type="Proteomes" id="UP000020561"/>
    </source>
</evidence>
<evidence type="ECO:0000313" key="1">
    <source>
        <dbReference type="EMBL" id="EUA16854.1"/>
    </source>
</evidence>
<organism evidence="1 2">
    <name type="scientific">Mycobacterium kansasii 662</name>
    <dbReference type="NCBI Taxonomy" id="1299326"/>
    <lineage>
        <taxon>Bacteria</taxon>
        <taxon>Bacillati</taxon>
        <taxon>Actinomycetota</taxon>
        <taxon>Actinomycetes</taxon>
        <taxon>Mycobacteriales</taxon>
        <taxon>Mycobacteriaceae</taxon>
        <taxon>Mycobacterium</taxon>
    </lineage>
</organism>
<sequence length="154" mass="16657">MHAPRNLKTIIGGAFLSGGLAMAGLGLAVVTAQAQPGPVPLYPGPLHTDDSDWGPPKRWCPGDPLPETGNRVTDPFRGWDMSVCHTYYYLWPGMGNVSNMIWDGDDPPPKPPGSGTSLRRHFRRGCAGPPAASFPCRFRARSHDLRIDVHAVSC</sequence>
<reference evidence="1 2" key="1">
    <citation type="submission" date="2013-12" db="EMBL/GenBank/DDBJ databases">
        <authorList>
            <person name="Brown-Elliot B."/>
            <person name="Wallace R."/>
            <person name="Lenaerts A."/>
            <person name="Ordway D."/>
            <person name="DeGroote M.A."/>
            <person name="Parker T."/>
            <person name="Sizemore C."/>
            <person name="Tallon L.J."/>
            <person name="Sadzewicz L.K."/>
            <person name="Sengamalay N."/>
            <person name="Fraser C.M."/>
            <person name="Hine E."/>
            <person name="Shefchek K.A."/>
            <person name="Das S.P."/>
            <person name="Tettelin H."/>
        </authorList>
    </citation>
    <scope>NUCLEOTIDE SEQUENCE [LARGE SCALE GENOMIC DNA]</scope>
    <source>
        <strain evidence="1 2">662</strain>
    </source>
</reference>